<evidence type="ECO:0000259" key="2">
    <source>
        <dbReference type="SMART" id="SM00228"/>
    </source>
</evidence>
<comment type="caution">
    <text evidence="3">The sequence shown here is derived from an EMBL/GenBank/DDBJ whole genome shotgun (WGS) entry which is preliminary data.</text>
</comment>
<dbReference type="Proteomes" id="UP000734854">
    <property type="component" value="Unassembled WGS sequence"/>
</dbReference>
<dbReference type="SUPFAM" id="SSF50156">
    <property type="entry name" value="PDZ domain-like"/>
    <property type="match status" value="1"/>
</dbReference>
<dbReference type="InterPro" id="IPR035269">
    <property type="entry name" value="PSMD9"/>
</dbReference>
<dbReference type="FunFam" id="2.30.42.10:FF:000107">
    <property type="entry name" value="26S proteasome non-ATPase regulatory subunit 9"/>
    <property type="match status" value="1"/>
</dbReference>
<dbReference type="AlphaFoldDB" id="A0A8J5FRS6"/>
<dbReference type="SMART" id="SM00228">
    <property type="entry name" value="PDZ"/>
    <property type="match status" value="1"/>
</dbReference>
<dbReference type="InterPro" id="IPR040815">
    <property type="entry name" value="Nas2_N"/>
</dbReference>
<dbReference type="Gene3D" id="2.30.42.10">
    <property type="match status" value="1"/>
</dbReference>
<gene>
    <name evidence="3" type="ORF">ZIOFF_048841</name>
</gene>
<evidence type="ECO:0000313" key="3">
    <source>
        <dbReference type="EMBL" id="KAG6493838.1"/>
    </source>
</evidence>
<dbReference type="InterPro" id="IPR001478">
    <property type="entry name" value="PDZ"/>
</dbReference>
<dbReference type="InterPro" id="IPR036034">
    <property type="entry name" value="PDZ_sf"/>
</dbReference>
<feature type="domain" description="PDZ" evidence="2">
    <location>
        <begin position="125"/>
        <end position="205"/>
    </location>
</feature>
<dbReference type="Pfam" id="PF18265">
    <property type="entry name" value="Nas2_N"/>
    <property type="match status" value="1"/>
</dbReference>
<keyword evidence="1" id="KW-0143">Chaperone</keyword>
<evidence type="ECO:0000313" key="4">
    <source>
        <dbReference type="Proteomes" id="UP000734854"/>
    </source>
</evidence>
<accession>A0A8J5FRS6</accession>
<evidence type="ECO:0000256" key="1">
    <source>
        <dbReference type="ARBA" id="ARBA00023186"/>
    </source>
</evidence>
<organism evidence="3 4">
    <name type="scientific">Zingiber officinale</name>
    <name type="common">Ginger</name>
    <name type="synonym">Amomum zingiber</name>
    <dbReference type="NCBI Taxonomy" id="94328"/>
    <lineage>
        <taxon>Eukaryota</taxon>
        <taxon>Viridiplantae</taxon>
        <taxon>Streptophyta</taxon>
        <taxon>Embryophyta</taxon>
        <taxon>Tracheophyta</taxon>
        <taxon>Spermatophyta</taxon>
        <taxon>Magnoliopsida</taxon>
        <taxon>Liliopsida</taxon>
        <taxon>Zingiberales</taxon>
        <taxon>Zingiberaceae</taxon>
        <taxon>Zingiber</taxon>
    </lineage>
</organism>
<dbReference type="GO" id="GO:0070682">
    <property type="term" value="P:proteasome regulatory particle assembly"/>
    <property type="evidence" value="ECO:0007669"/>
    <property type="project" value="InterPro"/>
</dbReference>
<dbReference type="Gene3D" id="6.10.140.1710">
    <property type="match status" value="1"/>
</dbReference>
<keyword evidence="4" id="KW-1185">Reference proteome</keyword>
<dbReference type="PANTHER" id="PTHR12651:SF1">
    <property type="entry name" value="26S PROTEASOME NON-ATPASE REGULATORY SUBUNIT 9"/>
    <property type="match status" value="1"/>
</dbReference>
<dbReference type="GO" id="GO:0005634">
    <property type="term" value="C:nucleus"/>
    <property type="evidence" value="ECO:0007669"/>
    <property type="project" value="TreeGrafter"/>
</dbReference>
<protein>
    <recommendedName>
        <fullName evidence="2">PDZ domain-containing protein</fullName>
    </recommendedName>
</protein>
<dbReference type="GO" id="GO:0005737">
    <property type="term" value="C:cytoplasm"/>
    <property type="evidence" value="ECO:0007669"/>
    <property type="project" value="TreeGrafter"/>
</dbReference>
<name>A0A8J5FRS6_ZINOF</name>
<sequence>MAAPNLKAETISLMDMRASMEAEMDAIIESLCGPSGPGLSGNLVDSEGFPRTDIDLSAVRSQRRRLAELQNDYKDITGQIEKNLQVLHSLNKVTPLPPVSSDVATTVFEVHTIFAIFLSSYLYQTSYGNLPQGSPMIEDPVLRVPFAIIDEIADDSPSAEDGLQLGDEIVKFGNVQMGDELQARLLAEAQSNHGNPIHMEIVRQGVLMHATVTPRAWRGRGLLGREQKNSRFAIFASCDADVNIADWGNLCGHISLIF</sequence>
<proteinExistence type="predicted"/>
<dbReference type="EMBL" id="JACMSC010000013">
    <property type="protein sequence ID" value="KAG6493838.1"/>
    <property type="molecule type" value="Genomic_DNA"/>
</dbReference>
<reference evidence="3 4" key="1">
    <citation type="submission" date="2020-08" db="EMBL/GenBank/DDBJ databases">
        <title>Plant Genome Project.</title>
        <authorList>
            <person name="Zhang R.-G."/>
        </authorList>
    </citation>
    <scope>NUCLEOTIDE SEQUENCE [LARGE SCALE GENOMIC DNA]</scope>
    <source>
        <tissue evidence="3">Rhizome</tissue>
    </source>
</reference>
<dbReference type="PANTHER" id="PTHR12651">
    <property type="entry name" value="26S PROTEASOME NON-ATPASE REGULATORY SUBUNIT 9"/>
    <property type="match status" value="1"/>
</dbReference>